<dbReference type="RefSeq" id="WP_259528967.1">
    <property type="nucleotide sequence ID" value="NZ_JANLCK010000005.1"/>
</dbReference>
<comment type="caution">
    <text evidence="3">The sequence shown here is derived from an EMBL/GenBank/DDBJ whole genome shotgun (WGS) entry which is preliminary data.</text>
</comment>
<gene>
    <name evidence="3" type="ORF">N1028_11435</name>
</gene>
<protein>
    <submittedName>
        <fullName evidence="3">SDR family oxidoreductase</fullName>
    </submittedName>
</protein>
<evidence type="ECO:0000313" key="4">
    <source>
        <dbReference type="Proteomes" id="UP001165587"/>
    </source>
</evidence>
<keyword evidence="4" id="KW-1185">Reference proteome</keyword>
<dbReference type="EMBL" id="JANLCK010000005">
    <property type="protein sequence ID" value="MCS5726506.1"/>
    <property type="molecule type" value="Genomic_DNA"/>
</dbReference>
<keyword evidence="2" id="KW-0560">Oxidoreductase</keyword>
<name>A0AA41XJH7_9MICO</name>
<dbReference type="PRINTS" id="PR00080">
    <property type="entry name" value="SDRFAMILY"/>
</dbReference>
<reference evidence="3" key="1">
    <citation type="submission" date="2022-08" db="EMBL/GenBank/DDBJ databases">
        <authorList>
            <person name="Deng Y."/>
            <person name="Han X.-F."/>
            <person name="Zhang Y.-Q."/>
        </authorList>
    </citation>
    <scope>NUCLEOTIDE SEQUENCE</scope>
    <source>
        <strain evidence="3">CPCC 203407</strain>
    </source>
</reference>
<evidence type="ECO:0000313" key="3">
    <source>
        <dbReference type="EMBL" id="MCS5726506.1"/>
    </source>
</evidence>
<dbReference type="InterPro" id="IPR002347">
    <property type="entry name" value="SDR_fam"/>
</dbReference>
<dbReference type="Proteomes" id="UP001165587">
    <property type="component" value="Unassembled WGS sequence"/>
</dbReference>
<comment type="similarity">
    <text evidence="1">Belongs to the short-chain dehydrogenases/reductases (SDR) family.</text>
</comment>
<proteinExistence type="inferred from homology"/>
<dbReference type="CDD" id="cd05233">
    <property type="entry name" value="SDR_c"/>
    <property type="match status" value="1"/>
</dbReference>
<dbReference type="Gene3D" id="3.40.50.720">
    <property type="entry name" value="NAD(P)-binding Rossmann-like Domain"/>
    <property type="match status" value="1"/>
</dbReference>
<dbReference type="AlphaFoldDB" id="A0AA41XJH7"/>
<dbReference type="SUPFAM" id="SSF51735">
    <property type="entry name" value="NAD(P)-binding Rossmann-fold domains"/>
    <property type="match status" value="1"/>
</dbReference>
<sequence length="251" mass="26269">MSYQGLDSKVIVVTGAAQGIGAAYVRRLVLEGCTVIAADRNLHGVEVLAAELGDSVVPAAVDVSSAVSCAELAAAAMERFGRVDGLINNAAIFSTIAMHPFWEIPEKEWDAIMAVNIKGPWLVTTALLEALKASGRASIVNIGSDAVALGRTEYLHYIASKGAVAAMTFSMSKELGGFGVRVNTLSPGPVYTEVSRETVTEAQREAMLARQAVPRTAGPDDMTSLAAFLLSDDSGYISGQTISVNGGLVHR</sequence>
<accession>A0AA41XJH7</accession>
<dbReference type="FunFam" id="3.40.50.720:FF:000084">
    <property type="entry name" value="Short-chain dehydrogenase reductase"/>
    <property type="match status" value="1"/>
</dbReference>
<dbReference type="PANTHER" id="PTHR24321">
    <property type="entry name" value="DEHYDROGENASES, SHORT CHAIN"/>
    <property type="match status" value="1"/>
</dbReference>
<evidence type="ECO:0000256" key="1">
    <source>
        <dbReference type="ARBA" id="ARBA00006484"/>
    </source>
</evidence>
<dbReference type="PANTHER" id="PTHR24321:SF8">
    <property type="entry name" value="ESTRADIOL 17-BETA-DEHYDROGENASE 8-RELATED"/>
    <property type="match status" value="1"/>
</dbReference>
<dbReference type="InterPro" id="IPR036291">
    <property type="entry name" value="NAD(P)-bd_dom_sf"/>
</dbReference>
<evidence type="ECO:0000256" key="2">
    <source>
        <dbReference type="ARBA" id="ARBA00023002"/>
    </source>
</evidence>
<dbReference type="Pfam" id="PF13561">
    <property type="entry name" value="adh_short_C2"/>
    <property type="match status" value="1"/>
</dbReference>
<organism evidence="3 4">
    <name type="scientific">Herbiconiux oxytropis</name>
    <dbReference type="NCBI Taxonomy" id="2970915"/>
    <lineage>
        <taxon>Bacteria</taxon>
        <taxon>Bacillati</taxon>
        <taxon>Actinomycetota</taxon>
        <taxon>Actinomycetes</taxon>
        <taxon>Micrococcales</taxon>
        <taxon>Microbacteriaceae</taxon>
        <taxon>Herbiconiux</taxon>
    </lineage>
</organism>
<dbReference type="PRINTS" id="PR00081">
    <property type="entry name" value="GDHRDH"/>
</dbReference>
<dbReference type="GO" id="GO:0016491">
    <property type="term" value="F:oxidoreductase activity"/>
    <property type="evidence" value="ECO:0007669"/>
    <property type="project" value="UniProtKB-KW"/>
</dbReference>